<proteinExistence type="predicted"/>
<dbReference type="AlphaFoldDB" id="A0A4U5K5C5"/>
<sequence>MAAAWAVVPEPPAPRLSAAECEVWARELSFAQSVADHDAAAFAAHLHPGAVFGAKSPQPQRGRDEIARSWAGIVEGKRMKLSWYPAMVAIGGEGDIAYSSGPALYESLAPGAKQRYSIGGFQSMWHKDADGVWRVLFDDGVQPQPATDAQVEAFKKGRLATCPKG</sequence>
<dbReference type="Gene3D" id="3.10.450.50">
    <property type="match status" value="1"/>
</dbReference>
<feature type="domain" description="DUF4440" evidence="1">
    <location>
        <begin position="25"/>
        <end position="135"/>
    </location>
</feature>
<accession>A0A4U5K5C5</accession>
<organism evidence="2 3">
    <name type="scientific">Luteimonas gilva</name>
    <dbReference type="NCBI Taxonomy" id="2572684"/>
    <lineage>
        <taxon>Bacteria</taxon>
        <taxon>Pseudomonadati</taxon>
        <taxon>Pseudomonadota</taxon>
        <taxon>Gammaproteobacteria</taxon>
        <taxon>Lysobacterales</taxon>
        <taxon>Lysobacteraceae</taxon>
        <taxon>Luteimonas</taxon>
    </lineage>
</organism>
<dbReference type="SUPFAM" id="SSF54427">
    <property type="entry name" value="NTF2-like"/>
    <property type="match status" value="1"/>
</dbReference>
<keyword evidence="3" id="KW-1185">Reference proteome</keyword>
<evidence type="ECO:0000259" key="1">
    <source>
        <dbReference type="Pfam" id="PF14534"/>
    </source>
</evidence>
<gene>
    <name evidence="2" type="ORF">FCE95_06455</name>
</gene>
<dbReference type="InterPro" id="IPR027843">
    <property type="entry name" value="DUF4440"/>
</dbReference>
<evidence type="ECO:0000313" key="3">
    <source>
        <dbReference type="Proteomes" id="UP000308707"/>
    </source>
</evidence>
<evidence type="ECO:0000313" key="2">
    <source>
        <dbReference type="EMBL" id="TKR34279.1"/>
    </source>
</evidence>
<comment type="caution">
    <text evidence="2">The sequence shown here is derived from an EMBL/GenBank/DDBJ whole genome shotgun (WGS) entry which is preliminary data.</text>
</comment>
<dbReference type="Pfam" id="PF14534">
    <property type="entry name" value="DUF4440"/>
    <property type="match status" value="1"/>
</dbReference>
<reference evidence="2 3" key="1">
    <citation type="submission" date="2019-04" db="EMBL/GenBank/DDBJ databases">
        <title>Reference strain of H23.</title>
        <authorList>
            <person name="Luo X."/>
        </authorList>
    </citation>
    <scope>NUCLEOTIDE SEQUENCE [LARGE SCALE GENOMIC DNA]</scope>
    <source>
        <strain evidence="2 3">H23</strain>
    </source>
</reference>
<dbReference type="OrthoDB" id="6385935at2"/>
<dbReference type="EMBL" id="SZUA01000001">
    <property type="protein sequence ID" value="TKR34279.1"/>
    <property type="molecule type" value="Genomic_DNA"/>
</dbReference>
<dbReference type="InterPro" id="IPR032710">
    <property type="entry name" value="NTF2-like_dom_sf"/>
</dbReference>
<protein>
    <submittedName>
        <fullName evidence="2">DUF4440 domain-containing protein</fullName>
    </submittedName>
</protein>
<name>A0A4U5K5C5_9GAMM</name>
<dbReference type="Proteomes" id="UP000308707">
    <property type="component" value="Unassembled WGS sequence"/>
</dbReference>